<evidence type="ECO:0000256" key="7">
    <source>
        <dbReference type="ARBA" id="ARBA00022915"/>
    </source>
</evidence>
<evidence type="ECO:0000256" key="8">
    <source>
        <dbReference type="ARBA" id="ARBA00023154"/>
    </source>
</evidence>
<keyword evidence="7 12" id="KW-0220">Diaminopimelate biosynthesis</keyword>
<evidence type="ECO:0000256" key="1">
    <source>
        <dbReference type="ARBA" id="ARBA00003294"/>
    </source>
</evidence>
<dbReference type="NCBIfam" id="TIGR00674">
    <property type="entry name" value="dapA"/>
    <property type="match status" value="1"/>
</dbReference>
<dbReference type="PANTHER" id="PTHR12128:SF66">
    <property type="entry name" value="4-HYDROXY-2-OXOGLUTARATE ALDOLASE, MITOCHONDRIAL"/>
    <property type="match status" value="1"/>
</dbReference>
<reference evidence="14 15" key="1">
    <citation type="submission" date="2020-10" db="EMBL/GenBank/DDBJ databases">
        <title>Draft genome and description of Brachybacterium epidermidis sp nov.</title>
        <authorList>
            <person name="Boxberger M."/>
            <person name="La Scola B."/>
        </authorList>
    </citation>
    <scope>NUCLEOTIDE SEQUENCE [LARGE SCALE GENOMIC DNA]</scope>
    <source>
        <strain evidence="14 15">Marseille-Q2903</strain>
    </source>
</reference>
<comment type="similarity">
    <text evidence="3 12 13">Belongs to the DapA family.</text>
</comment>
<proteinExistence type="inferred from homology"/>
<dbReference type="EC" id="4.3.3.7" evidence="4 12"/>
<keyword evidence="15" id="KW-1185">Reference proteome</keyword>
<protein>
    <recommendedName>
        <fullName evidence="4 12">4-hydroxy-tetrahydrodipicolinate synthase</fullName>
        <shortName evidence="12">HTPA synthase</shortName>
        <ecNumber evidence="4 12">4.3.3.7</ecNumber>
    </recommendedName>
</protein>
<keyword evidence="6 12" id="KW-0028">Amino-acid biosynthesis</keyword>
<comment type="function">
    <text evidence="1 12">Catalyzes the condensation of (S)-aspartate-beta-semialdehyde [(S)-ASA] and pyruvate to 4-hydroxy-tetrahydrodipicolinate (HTPA).</text>
</comment>
<dbReference type="HAMAP" id="MF_00418">
    <property type="entry name" value="DapA"/>
    <property type="match status" value="1"/>
</dbReference>
<dbReference type="EMBL" id="JADEYR010000009">
    <property type="protein sequence ID" value="MBE9404341.1"/>
    <property type="molecule type" value="Genomic_DNA"/>
</dbReference>
<feature type="binding site" evidence="12">
    <location>
        <position position="55"/>
    </location>
    <ligand>
        <name>pyruvate</name>
        <dbReference type="ChEBI" id="CHEBI:15361"/>
    </ligand>
</feature>
<evidence type="ECO:0000256" key="12">
    <source>
        <dbReference type="HAMAP-Rule" id="MF_00418"/>
    </source>
</evidence>
<accession>A0ABR9W1M6</accession>
<evidence type="ECO:0000256" key="3">
    <source>
        <dbReference type="ARBA" id="ARBA00007592"/>
    </source>
</evidence>
<evidence type="ECO:0000256" key="13">
    <source>
        <dbReference type="PIRNR" id="PIRNR001365"/>
    </source>
</evidence>
<dbReference type="PIRSF" id="PIRSF001365">
    <property type="entry name" value="DHDPS"/>
    <property type="match status" value="1"/>
</dbReference>
<evidence type="ECO:0000256" key="6">
    <source>
        <dbReference type="ARBA" id="ARBA00022605"/>
    </source>
</evidence>
<dbReference type="PRINTS" id="PR00146">
    <property type="entry name" value="DHPICSNTHASE"/>
</dbReference>
<comment type="subunit">
    <text evidence="12">Homotetramer; dimer of dimers.</text>
</comment>
<keyword evidence="10 12" id="KW-0704">Schiff base</keyword>
<evidence type="ECO:0000256" key="11">
    <source>
        <dbReference type="ARBA" id="ARBA00047836"/>
    </source>
</evidence>
<organism evidence="14 15">
    <name type="scientific">Brachybacterium epidermidis</name>
    <dbReference type="NCBI Taxonomy" id="2781983"/>
    <lineage>
        <taxon>Bacteria</taxon>
        <taxon>Bacillati</taxon>
        <taxon>Actinomycetota</taxon>
        <taxon>Actinomycetes</taxon>
        <taxon>Micrococcales</taxon>
        <taxon>Dermabacteraceae</taxon>
        <taxon>Brachybacterium</taxon>
    </lineage>
</organism>
<feature type="site" description="Part of a proton relay during catalysis" evidence="12">
    <location>
        <position position="117"/>
    </location>
</feature>
<dbReference type="SUPFAM" id="SSF51569">
    <property type="entry name" value="Aldolase"/>
    <property type="match status" value="1"/>
</dbReference>
<comment type="subcellular location">
    <subcellularLocation>
        <location evidence="12">Cytoplasm</location>
    </subcellularLocation>
</comment>
<evidence type="ECO:0000256" key="9">
    <source>
        <dbReference type="ARBA" id="ARBA00023239"/>
    </source>
</evidence>
<dbReference type="PROSITE" id="PS00666">
    <property type="entry name" value="DHDPS_2"/>
    <property type="match status" value="1"/>
</dbReference>
<feature type="site" description="Part of a proton relay during catalysis" evidence="12">
    <location>
        <position position="54"/>
    </location>
</feature>
<comment type="caution">
    <text evidence="14">The sequence shown here is derived from an EMBL/GenBank/DDBJ whole genome shotgun (WGS) entry which is preliminary data.</text>
</comment>
<evidence type="ECO:0000256" key="4">
    <source>
        <dbReference type="ARBA" id="ARBA00012086"/>
    </source>
</evidence>
<dbReference type="Proteomes" id="UP000644727">
    <property type="component" value="Unassembled WGS sequence"/>
</dbReference>
<feature type="active site" description="Proton donor/acceptor" evidence="12">
    <location>
        <position position="143"/>
    </location>
</feature>
<dbReference type="SMART" id="SM01130">
    <property type="entry name" value="DHDPS"/>
    <property type="match status" value="1"/>
</dbReference>
<dbReference type="InterPro" id="IPR020625">
    <property type="entry name" value="Schiff_base-form_aldolases_AS"/>
</dbReference>
<keyword evidence="9 12" id="KW-0456">Lyase</keyword>
<feature type="binding site" evidence="12">
    <location>
        <position position="211"/>
    </location>
    <ligand>
        <name>pyruvate</name>
        <dbReference type="ChEBI" id="CHEBI:15361"/>
    </ligand>
</feature>
<sequence length="312" mass="32641">MTQHTRRARPFGAVGTAMVTPLTEDASGVDLDAAQRLAAHVVEHGNDMIVVSGTTGEAPTLSDGEKIDLARAVREAVGPEVTILAGVGTYDTAHSVHLARAHAELEIDGLLVVTPYYSKPSQAGIIQHTRAIADATDLPVMLYDIPGRAGVPLTLETLLRLGEHERILAVKDAKADLQQATVVMERSGLAYYSGEDALNLPWLAIGASGMVSVVSQVAGDLEKRLVDAVDRSDLAAAREAHQLLAPLVEAIMTHMPGAVAAKTALALQGVLPHATMRGPLLAADDDQTRALAAALEAATGIPPLDPSRRPSA</sequence>
<keyword evidence="8 12" id="KW-0457">Lysine biosynthesis</keyword>
<name>A0ABR9W1M6_9MICO</name>
<dbReference type="Pfam" id="PF00701">
    <property type="entry name" value="DHDPS"/>
    <property type="match status" value="1"/>
</dbReference>
<comment type="pathway">
    <text evidence="2 12">Amino-acid biosynthesis; L-lysine biosynthesis via DAP pathway; (S)-tetrahydrodipicolinate from L-aspartate: step 3/4.</text>
</comment>
<evidence type="ECO:0000256" key="2">
    <source>
        <dbReference type="ARBA" id="ARBA00005120"/>
    </source>
</evidence>
<evidence type="ECO:0000313" key="15">
    <source>
        <dbReference type="Proteomes" id="UP000644727"/>
    </source>
</evidence>
<dbReference type="Gene3D" id="3.20.20.70">
    <property type="entry name" value="Aldolase class I"/>
    <property type="match status" value="1"/>
</dbReference>
<comment type="caution">
    <text evidence="12">Was originally thought to be a dihydrodipicolinate synthase (DHDPS), catalyzing the condensation of (S)-aspartate-beta-semialdehyde [(S)-ASA] and pyruvate to dihydrodipicolinate (DHDP). However, it was shown in E.coli that the product of the enzymatic reaction is not dihydrodipicolinate but in fact (4S)-4-hydroxy-2,3,4,5-tetrahydro-(2S)-dipicolinic acid (HTPA), and that the consecutive dehydration reaction leading to DHDP is not spontaneous but catalyzed by DapB.</text>
</comment>
<keyword evidence="5 12" id="KW-0963">Cytoplasm</keyword>
<dbReference type="GO" id="GO:0008840">
    <property type="term" value="F:4-hydroxy-tetrahydrodipicolinate synthase activity"/>
    <property type="evidence" value="ECO:0007669"/>
    <property type="project" value="UniProtKB-EC"/>
</dbReference>
<gene>
    <name evidence="12 14" type="primary">dapA</name>
    <name evidence="14" type="ORF">IOE58_09135</name>
</gene>
<evidence type="ECO:0000256" key="5">
    <source>
        <dbReference type="ARBA" id="ARBA00022490"/>
    </source>
</evidence>
<comment type="catalytic activity">
    <reaction evidence="11 12">
        <text>L-aspartate 4-semialdehyde + pyruvate = (2S,4S)-4-hydroxy-2,3,4,5-tetrahydrodipicolinate + H2O + H(+)</text>
        <dbReference type="Rhea" id="RHEA:34171"/>
        <dbReference type="ChEBI" id="CHEBI:15361"/>
        <dbReference type="ChEBI" id="CHEBI:15377"/>
        <dbReference type="ChEBI" id="CHEBI:15378"/>
        <dbReference type="ChEBI" id="CHEBI:67139"/>
        <dbReference type="ChEBI" id="CHEBI:537519"/>
        <dbReference type="EC" id="4.3.3.7"/>
    </reaction>
</comment>
<dbReference type="InterPro" id="IPR002220">
    <property type="entry name" value="DapA-like"/>
</dbReference>
<dbReference type="InterPro" id="IPR005263">
    <property type="entry name" value="DapA"/>
</dbReference>
<dbReference type="RefSeq" id="WP_193866089.1">
    <property type="nucleotide sequence ID" value="NZ_JADEYR010000009.1"/>
</dbReference>
<dbReference type="CDD" id="cd00950">
    <property type="entry name" value="DHDPS"/>
    <property type="match status" value="1"/>
</dbReference>
<feature type="active site" description="Schiff-base intermediate with substrate" evidence="12">
    <location>
        <position position="171"/>
    </location>
</feature>
<evidence type="ECO:0000313" key="14">
    <source>
        <dbReference type="EMBL" id="MBE9404341.1"/>
    </source>
</evidence>
<evidence type="ECO:0000256" key="10">
    <source>
        <dbReference type="ARBA" id="ARBA00023270"/>
    </source>
</evidence>
<dbReference type="InterPro" id="IPR013785">
    <property type="entry name" value="Aldolase_TIM"/>
</dbReference>
<dbReference type="PANTHER" id="PTHR12128">
    <property type="entry name" value="DIHYDRODIPICOLINATE SYNTHASE"/>
    <property type="match status" value="1"/>
</dbReference>